<keyword evidence="3" id="KW-1185">Reference proteome</keyword>
<proteinExistence type="predicted"/>
<dbReference type="Gramene" id="ORUFI03G13350.1">
    <property type="protein sequence ID" value="ORUFI03G13350.1"/>
    <property type="gene ID" value="ORUFI03G13350"/>
</dbReference>
<protein>
    <submittedName>
        <fullName evidence="2">Uncharacterized protein</fullName>
    </submittedName>
</protein>
<dbReference type="HOGENOM" id="CLU_2376539_0_0_1"/>
<feature type="region of interest" description="Disordered" evidence="1">
    <location>
        <begin position="41"/>
        <end position="95"/>
    </location>
</feature>
<organism evidence="2 3">
    <name type="scientific">Oryza rufipogon</name>
    <name type="common">Brownbeard rice</name>
    <name type="synonym">Asian wild rice</name>
    <dbReference type="NCBI Taxonomy" id="4529"/>
    <lineage>
        <taxon>Eukaryota</taxon>
        <taxon>Viridiplantae</taxon>
        <taxon>Streptophyta</taxon>
        <taxon>Embryophyta</taxon>
        <taxon>Tracheophyta</taxon>
        <taxon>Spermatophyta</taxon>
        <taxon>Magnoliopsida</taxon>
        <taxon>Liliopsida</taxon>
        <taxon>Poales</taxon>
        <taxon>Poaceae</taxon>
        <taxon>BOP clade</taxon>
        <taxon>Oryzoideae</taxon>
        <taxon>Oryzeae</taxon>
        <taxon>Oryzinae</taxon>
        <taxon>Oryza</taxon>
    </lineage>
</organism>
<dbReference type="AlphaFoldDB" id="A0A0E0NTE3"/>
<evidence type="ECO:0000313" key="2">
    <source>
        <dbReference type="EnsemblPlants" id="ORUFI03G13350.1"/>
    </source>
</evidence>
<name>A0A0E0NTE3_ORYRU</name>
<sequence length="95" mass="10332">MSTWPLPTPGPTSPLSRGDICHVHIAFRSRLPLSSFLPSPRMAASAFPSPRQSPPLQSHARAHVNPSHRFSSPPPHTASMRRRLTGEAVAALRLP</sequence>
<evidence type="ECO:0000313" key="3">
    <source>
        <dbReference type="Proteomes" id="UP000008022"/>
    </source>
</evidence>
<evidence type="ECO:0000256" key="1">
    <source>
        <dbReference type="SAM" id="MobiDB-lite"/>
    </source>
</evidence>
<dbReference type="Proteomes" id="UP000008022">
    <property type="component" value="Unassembled WGS sequence"/>
</dbReference>
<reference evidence="3" key="1">
    <citation type="submission" date="2013-06" db="EMBL/GenBank/DDBJ databases">
        <authorList>
            <person name="Zhao Q."/>
        </authorList>
    </citation>
    <scope>NUCLEOTIDE SEQUENCE</scope>
    <source>
        <strain evidence="3">cv. W1943</strain>
    </source>
</reference>
<accession>A0A0E0NTE3</accession>
<reference evidence="2" key="2">
    <citation type="submission" date="2015-06" db="UniProtKB">
        <authorList>
            <consortium name="EnsemblPlants"/>
        </authorList>
    </citation>
    <scope>IDENTIFICATION</scope>
</reference>
<dbReference type="EnsemblPlants" id="ORUFI03G13350.1">
    <property type="protein sequence ID" value="ORUFI03G13350.1"/>
    <property type="gene ID" value="ORUFI03G13350"/>
</dbReference>